<comment type="caution">
    <text evidence="1">The sequence shown here is derived from an EMBL/GenBank/DDBJ whole genome shotgun (WGS) entry which is preliminary data.</text>
</comment>
<evidence type="ECO:0000313" key="1">
    <source>
        <dbReference type="EMBL" id="MPC47291.1"/>
    </source>
</evidence>
<keyword evidence="1" id="KW-0675">Receptor</keyword>
<dbReference type="Proteomes" id="UP000324222">
    <property type="component" value="Unassembled WGS sequence"/>
</dbReference>
<proteinExistence type="predicted"/>
<dbReference type="SUPFAM" id="SSF53822">
    <property type="entry name" value="Periplasmic binding protein-like I"/>
    <property type="match status" value="1"/>
</dbReference>
<sequence length="107" mass="12353">MEGRVLQEKLLGYTGHIEFDSYGFRTEFTMDIIQLGPNNLTKVGTWNKKTGTNYTRTQNETIKDVIQGLHNKTLIVSFAFQEQDDEQVERHAEGTYRGGVWESVCYE</sequence>
<accession>A0A5B7FIY6</accession>
<name>A0A5B7FIY6_PORTR</name>
<gene>
    <name evidence="1" type="primary">Grik2_1</name>
    <name evidence="1" type="ORF">E2C01_041033</name>
</gene>
<reference evidence="1 2" key="1">
    <citation type="submission" date="2019-05" db="EMBL/GenBank/DDBJ databases">
        <title>Another draft genome of Portunus trituberculatus and its Hox gene families provides insights of decapod evolution.</title>
        <authorList>
            <person name="Jeong J.-H."/>
            <person name="Song I."/>
            <person name="Kim S."/>
            <person name="Choi T."/>
            <person name="Kim D."/>
            <person name="Ryu S."/>
            <person name="Kim W."/>
        </authorList>
    </citation>
    <scope>NUCLEOTIDE SEQUENCE [LARGE SCALE GENOMIC DNA]</scope>
    <source>
        <tissue evidence="1">Muscle</tissue>
    </source>
</reference>
<dbReference type="OrthoDB" id="5984008at2759"/>
<dbReference type="InterPro" id="IPR028082">
    <property type="entry name" value="Peripla_BP_I"/>
</dbReference>
<dbReference type="Gene3D" id="3.40.50.2300">
    <property type="match status" value="1"/>
</dbReference>
<evidence type="ECO:0000313" key="2">
    <source>
        <dbReference type="Proteomes" id="UP000324222"/>
    </source>
</evidence>
<keyword evidence="2" id="KW-1185">Reference proteome</keyword>
<dbReference type="AlphaFoldDB" id="A0A5B7FIY6"/>
<protein>
    <submittedName>
        <fullName evidence="1">Glutamate receptor ionotropic, kainate 2</fullName>
    </submittedName>
</protein>
<organism evidence="1 2">
    <name type="scientific">Portunus trituberculatus</name>
    <name type="common">Swimming crab</name>
    <name type="synonym">Neptunus trituberculatus</name>
    <dbReference type="NCBI Taxonomy" id="210409"/>
    <lineage>
        <taxon>Eukaryota</taxon>
        <taxon>Metazoa</taxon>
        <taxon>Ecdysozoa</taxon>
        <taxon>Arthropoda</taxon>
        <taxon>Crustacea</taxon>
        <taxon>Multicrustacea</taxon>
        <taxon>Malacostraca</taxon>
        <taxon>Eumalacostraca</taxon>
        <taxon>Eucarida</taxon>
        <taxon>Decapoda</taxon>
        <taxon>Pleocyemata</taxon>
        <taxon>Brachyura</taxon>
        <taxon>Eubrachyura</taxon>
        <taxon>Portunoidea</taxon>
        <taxon>Portunidae</taxon>
        <taxon>Portuninae</taxon>
        <taxon>Portunus</taxon>
    </lineage>
</organism>
<dbReference type="EMBL" id="VSRR010007655">
    <property type="protein sequence ID" value="MPC47291.1"/>
    <property type="molecule type" value="Genomic_DNA"/>
</dbReference>